<dbReference type="OMA" id="HKGGTVQ"/>
<dbReference type="GO" id="GO:0005634">
    <property type="term" value="C:nucleus"/>
    <property type="evidence" value="ECO:0007669"/>
    <property type="project" value="InterPro"/>
</dbReference>
<feature type="compositionally biased region" description="Basic and acidic residues" evidence="1">
    <location>
        <begin position="79"/>
        <end position="97"/>
    </location>
</feature>
<keyword evidence="4" id="KW-1185">Reference proteome</keyword>
<dbReference type="Proteomes" id="UP000033140">
    <property type="component" value="Unassembled WGS sequence"/>
</dbReference>
<dbReference type="STRING" id="698492.A0A0E9NDP9"/>
<name>A0A0E9NDP9_SAICN</name>
<dbReference type="InterPro" id="IPR048337">
    <property type="entry name" value="FAM50A/XAP5_C"/>
</dbReference>
<evidence type="ECO:0000313" key="4">
    <source>
        <dbReference type="Proteomes" id="UP000033140"/>
    </source>
</evidence>
<dbReference type="GO" id="GO:0006325">
    <property type="term" value="P:chromatin organization"/>
    <property type="evidence" value="ECO:0007669"/>
    <property type="project" value="TreeGrafter"/>
</dbReference>
<gene>
    <name evidence="3" type="ORF">G7K_2119-t1</name>
</gene>
<dbReference type="AlphaFoldDB" id="A0A0E9NDP9"/>
<dbReference type="InterPro" id="IPR007005">
    <property type="entry name" value="XAP5"/>
</dbReference>
<sequence>MSQLPYTRVPAEAAPGPSSRSLPSPAIHLTHPPTLPLDSEQDMSGQDTPTKLGNDRFTTSTETVEENIKRDTVGLVTIDEFRKRRAEIQNTKDREETNPGNSFASHASAPVKKKAKKKAKSKLSFLGDEEEGEDSSIPTSKATTRSATPADQPTKKVMKNPDVDTSYLPDHVRDSALRDQREASRVALLAHHSTLRTSLVTIPYLFHSSSPSSSSGNGKVERVEMKMGDTAYEFLERARRPKEMRGEWKRVTADALMMVKEDLIIPHHYEIHSFVKEGTKTKKGLFFEFGEDGKMDESDETRLVKVVEKSWYEKNKHIYPASKWEVFDPTKDYSTYTARDPEKNAYFFKTRMRKGGANRLIHGSGAQGTPG</sequence>
<dbReference type="EMBL" id="BACD03000011">
    <property type="protein sequence ID" value="GAO47923.1"/>
    <property type="molecule type" value="Genomic_DNA"/>
</dbReference>
<reference evidence="3 4" key="1">
    <citation type="journal article" date="2011" name="J. Gen. Appl. Microbiol.">
        <title>Draft genome sequencing of the enigmatic yeast Saitoella complicata.</title>
        <authorList>
            <person name="Nishida H."/>
            <person name="Hamamoto M."/>
            <person name="Sugiyama J."/>
        </authorList>
    </citation>
    <scope>NUCLEOTIDE SEQUENCE [LARGE SCALE GENOMIC DNA]</scope>
    <source>
        <strain evidence="3 4">NRRL Y-17804</strain>
    </source>
</reference>
<proteinExistence type="predicted"/>
<feature type="region of interest" description="Disordered" evidence="1">
    <location>
        <begin position="1"/>
        <end position="169"/>
    </location>
</feature>
<reference evidence="3 4" key="2">
    <citation type="journal article" date="2014" name="J. Gen. Appl. Microbiol.">
        <title>The early diverging ascomycetous budding yeast Saitoella complicata has three histone deacetylases belonging to the Clr6, Hos2, and Rpd3 lineages.</title>
        <authorList>
            <person name="Nishida H."/>
            <person name="Matsumoto T."/>
            <person name="Kondo S."/>
            <person name="Hamamoto M."/>
            <person name="Yoshikawa H."/>
        </authorList>
    </citation>
    <scope>NUCLEOTIDE SEQUENCE [LARGE SCALE GENOMIC DNA]</scope>
    <source>
        <strain evidence="3 4">NRRL Y-17804</strain>
    </source>
</reference>
<evidence type="ECO:0000259" key="2">
    <source>
        <dbReference type="Pfam" id="PF04921"/>
    </source>
</evidence>
<accession>A0A0E9NDP9</accession>
<evidence type="ECO:0000313" key="3">
    <source>
        <dbReference type="EMBL" id="GAO47923.1"/>
    </source>
</evidence>
<feature type="compositionally biased region" description="Polar residues" evidence="1">
    <location>
        <begin position="136"/>
        <end position="151"/>
    </location>
</feature>
<feature type="compositionally biased region" description="Polar residues" evidence="1">
    <location>
        <begin position="42"/>
        <end position="62"/>
    </location>
</feature>
<comment type="caution">
    <text evidence="3">The sequence shown here is derived from an EMBL/GenBank/DDBJ whole genome shotgun (WGS) entry which is preliminary data.</text>
</comment>
<dbReference type="PANTHER" id="PTHR12722:SF0">
    <property type="entry name" value="PROTEIN FAM50A"/>
    <property type="match status" value="1"/>
</dbReference>
<protein>
    <recommendedName>
        <fullName evidence="2">FAM50A/XAP5 C-terminal domain-containing protein</fullName>
    </recommendedName>
</protein>
<evidence type="ECO:0000256" key="1">
    <source>
        <dbReference type="SAM" id="MobiDB-lite"/>
    </source>
</evidence>
<feature type="domain" description="FAM50A/XAP5 C-terminal" evidence="2">
    <location>
        <begin position="200"/>
        <end position="337"/>
    </location>
</feature>
<dbReference type="Pfam" id="PF04921">
    <property type="entry name" value="XAP5"/>
    <property type="match status" value="1"/>
</dbReference>
<reference evidence="3 4" key="3">
    <citation type="journal article" date="2015" name="Genome Announc.">
        <title>Draft Genome Sequence of the Archiascomycetous Yeast Saitoella complicata.</title>
        <authorList>
            <person name="Yamauchi K."/>
            <person name="Kondo S."/>
            <person name="Hamamoto M."/>
            <person name="Takahashi Y."/>
            <person name="Ogura Y."/>
            <person name="Hayashi T."/>
            <person name="Nishida H."/>
        </authorList>
    </citation>
    <scope>NUCLEOTIDE SEQUENCE [LARGE SCALE GENOMIC DNA]</scope>
    <source>
        <strain evidence="3 4">NRRL Y-17804</strain>
    </source>
</reference>
<feature type="compositionally biased region" description="Basic residues" evidence="1">
    <location>
        <begin position="111"/>
        <end position="121"/>
    </location>
</feature>
<dbReference type="PANTHER" id="PTHR12722">
    <property type="entry name" value="XAP-5 PROTEIN-RELATED"/>
    <property type="match status" value="1"/>
</dbReference>
<organism evidence="3 4">
    <name type="scientific">Saitoella complicata (strain BCRC 22490 / CBS 7301 / JCM 7358 / NBRC 10748 / NRRL Y-17804)</name>
    <dbReference type="NCBI Taxonomy" id="698492"/>
    <lineage>
        <taxon>Eukaryota</taxon>
        <taxon>Fungi</taxon>
        <taxon>Dikarya</taxon>
        <taxon>Ascomycota</taxon>
        <taxon>Taphrinomycotina</taxon>
        <taxon>Taphrinomycotina incertae sedis</taxon>
        <taxon>Saitoella</taxon>
    </lineage>
</organism>